<evidence type="ECO:0000256" key="1">
    <source>
        <dbReference type="ARBA" id="ARBA00008590"/>
    </source>
</evidence>
<gene>
    <name evidence="6" type="ORF">mMyoMyo1_014714</name>
</gene>
<dbReference type="InterPro" id="IPR019381">
    <property type="entry name" value="PACS1/2_C"/>
</dbReference>
<comment type="similarity">
    <text evidence="1">Belongs to the PACS family.</text>
</comment>
<dbReference type="VEuPathDB" id="HostDB:LOC118672162"/>
<evidence type="ECO:0008006" key="8">
    <source>
        <dbReference type="Google" id="ProtNLM"/>
    </source>
</evidence>
<dbReference type="VEuPathDB" id="HostDB:LOC118651165"/>
<dbReference type="GO" id="GO:0044325">
    <property type="term" value="F:transmembrane transporter binding"/>
    <property type="evidence" value="ECO:0007669"/>
    <property type="project" value="TreeGrafter"/>
</dbReference>
<feature type="compositionally biased region" description="Basic and acidic residues" evidence="3">
    <location>
        <begin position="221"/>
        <end position="230"/>
    </location>
</feature>
<feature type="domain" description="Phosphofurin acidic cluster sorting protein 1/2 C-terminal" evidence="4">
    <location>
        <begin position="793"/>
        <end position="1194"/>
    </location>
</feature>
<keyword evidence="7" id="KW-1185">Reference proteome</keyword>
<dbReference type="AlphaFoldDB" id="A0A7J7Z7E5"/>
<dbReference type="PANTHER" id="PTHR13280:SF15">
    <property type="entry name" value="PHOSPHOFURIN ACIDIC CLUSTER SORTING PROTEIN 2"/>
    <property type="match status" value="1"/>
</dbReference>
<feature type="compositionally biased region" description="Low complexity" evidence="3">
    <location>
        <begin position="1035"/>
        <end position="1049"/>
    </location>
</feature>
<dbReference type="PANTHER" id="PTHR13280">
    <property type="entry name" value="PHOSPHOFURIN ACIDIC CLUSTER SORTING PROTEIN"/>
    <property type="match status" value="1"/>
</dbReference>
<evidence type="ECO:0000256" key="3">
    <source>
        <dbReference type="SAM" id="MobiDB-lite"/>
    </source>
</evidence>
<accession>A0A7J7Z7E5</accession>
<evidence type="ECO:0000259" key="4">
    <source>
        <dbReference type="Pfam" id="PF10254"/>
    </source>
</evidence>
<dbReference type="Pfam" id="PF10254">
    <property type="entry name" value="Pacs-1"/>
    <property type="match status" value="1"/>
</dbReference>
<keyword evidence="2" id="KW-0597">Phosphoprotein</keyword>
<dbReference type="Proteomes" id="UP000527355">
    <property type="component" value="Unassembled WGS sequence"/>
</dbReference>
<feature type="compositionally biased region" description="Polar residues" evidence="3">
    <location>
        <begin position="261"/>
        <end position="272"/>
    </location>
</feature>
<name>A0A7J7Z7E5_MYOMY</name>
<feature type="region of interest" description="Disordered" evidence="3">
    <location>
        <begin position="154"/>
        <end position="208"/>
    </location>
</feature>
<feature type="region of interest" description="Disordered" evidence="3">
    <location>
        <begin position="221"/>
        <end position="348"/>
    </location>
</feature>
<feature type="region of interest" description="Disordered" evidence="3">
    <location>
        <begin position="466"/>
        <end position="493"/>
    </location>
</feature>
<feature type="compositionally biased region" description="Basic and acidic residues" evidence="3">
    <location>
        <begin position="182"/>
        <end position="197"/>
    </location>
</feature>
<dbReference type="InterPro" id="IPR057541">
    <property type="entry name" value="PACS1/2_N"/>
</dbReference>
<proteinExistence type="inferred from homology"/>
<dbReference type="Pfam" id="PF25332">
    <property type="entry name" value="C2_PACS_N"/>
    <property type="match status" value="1"/>
</dbReference>
<feature type="region of interest" description="Disordered" evidence="3">
    <location>
        <begin position="676"/>
        <end position="711"/>
    </location>
</feature>
<dbReference type="EMBL" id="JABWUV010000003">
    <property type="protein sequence ID" value="KAF6369945.1"/>
    <property type="molecule type" value="Genomic_DNA"/>
</dbReference>
<protein>
    <recommendedName>
        <fullName evidence="8">Phosphofurin acidic cluster sorting protein 2</fullName>
    </recommendedName>
</protein>
<evidence type="ECO:0000259" key="5">
    <source>
        <dbReference type="Pfam" id="PF25332"/>
    </source>
</evidence>
<evidence type="ECO:0000313" key="7">
    <source>
        <dbReference type="Proteomes" id="UP000527355"/>
    </source>
</evidence>
<reference evidence="6 7" key="1">
    <citation type="journal article" date="2020" name="Nature">
        <title>Six reference-quality genomes reveal evolution of bat adaptations.</title>
        <authorList>
            <person name="Jebb D."/>
            <person name="Huang Z."/>
            <person name="Pippel M."/>
            <person name="Hughes G.M."/>
            <person name="Lavrichenko K."/>
            <person name="Devanna P."/>
            <person name="Winkler S."/>
            <person name="Jermiin L.S."/>
            <person name="Skirmuntt E.C."/>
            <person name="Katzourakis A."/>
            <person name="Burkitt-Gray L."/>
            <person name="Ray D.A."/>
            <person name="Sullivan K.A.M."/>
            <person name="Roscito J.G."/>
            <person name="Kirilenko B.M."/>
            <person name="Davalos L.M."/>
            <person name="Corthals A.P."/>
            <person name="Power M.L."/>
            <person name="Jones G."/>
            <person name="Ransome R.D."/>
            <person name="Dechmann D.K.N."/>
            <person name="Locatelli A.G."/>
            <person name="Puechmaille S.J."/>
            <person name="Fedrigo O."/>
            <person name="Jarvis E.D."/>
            <person name="Hiller M."/>
            <person name="Vernes S.C."/>
            <person name="Myers E.W."/>
            <person name="Teeling E.C."/>
        </authorList>
    </citation>
    <scope>NUCLEOTIDE SEQUENCE [LARGE SCALE GENOMIC DNA]</scope>
    <source>
        <strain evidence="6">MMyoMyo1</strain>
        <tissue evidence="6">Flight muscle</tissue>
    </source>
</reference>
<sequence>MPAAAASSRTVGLASTSTVLKTQVPQNLFATWEVDCSSPSCVPRWCSLTVTKLVIFKKLAKDLNSVVISVRMRDSKGILRSQEIVLPRSRPVQTNLALTFSLQYNHFLKGEGNKLLIMLEQRKCSKNTNVLGYKTLASGAIHMADVMQRNPRCGQMVSPKAKSAGNYEGQDELQASGRGKHRQDLDKDALEKGEPKKQRPSIRGNLKQKVLALFHRSKVSERDLRSDMMGKRRKSDPYLEDDESVLSTPRPKLRPYLDGLSDSSLQTEMWSSHSDRTQTEPLSLPHMPENSWALGGKQPSERDNGFVAHSTPTSKVDNIQMSSLSMPPIDQEDSARQASPEAESSDNYSECMCESFFSQREASYHTADQEEGDCHEGTLIFTRSTLTTQQNYHQKVLLWLRTVQGSEEVLDPEQDHGEHVPEVEEDLDLLYDMLPNPSDSGTDTEDDGSVLSIPIPKLRPYFEGLSSGPDMKDNHSVLSSPSPKLRPYMEGLSDSSLPMEMRGLHSTRIQKEPLSLAHLPENARAPGGKQPSHSDSQLVAYSTPTTKIRMASLYRQHIDQEATAMPDSTKAQTSHNDLASTSESCFFEQAASHNAVHRQSQENNLDKGNLIVRRRCMTRQQNYHQKAVASMLMAQVSEKVVSSEQALVRHVPKVEKALDHRYDIVLSSCDSSLDMEDDISVPSTPKPKLRRYFDSMSSDSGSDSMAHRIRSPGKQLAQLEDNQEAGSSAQRWFTKKLPSIVRFTKSLVMPSSRSKRKQAGHRGCNTALNEWVNRLDKESPDLQSQWQIPRKPVCDQLNNILISQDKMPENIILVNTCDWKGQLLSDILQGHTLPVVCTCSTDDVQEAFSIIVSHMQRYCNCNSQALTPVKMAVAGAQPYFSAVLRVFVRQLSQQPPQWLDYMRFLVIPLGPHPLASYLGSMDCRYKNFFQDLYWRDMFNNLESENTLQDTQDVVSRISEYVAGANCVYLLPIAEAILMSKQQRPNEKSTQLIPFVGAVKVGRVEPSAAMSGGSDDVVTSCSGELLSPTGKASPNTLSPPSMSGGLSSTSQSVHAQMMELQVDYWTAVQPIDTKRVAEKKQLPTTKNTLKCFFQSVQVSRLPRSGEGTATPAMSMTVVTKERKKKAPKKTTDEDVESQSQCIQGIGRLVCRAKHQQSMLPVVIDGVEWKDVAFFQLSAQWSSHVKHFPICIFGHNNPTF</sequence>
<evidence type="ECO:0000256" key="2">
    <source>
        <dbReference type="ARBA" id="ARBA00022553"/>
    </source>
</evidence>
<feature type="domain" description="Phosphofurin acidic cluster sorting protein 1/2 N-terminal C2" evidence="5">
    <location>
        <begin position="24"/>
        <end position="150"/>
    </location>
</feature>
<feature type="compositionally biased region" description="Polar residues" evidence="3">
    <location>
        <begin position="310"/>
        <end position="325"/>
    </location>
</feature>
<comment type="caution">
    <text evidence="6">The sequence shown here is derived from an EMBL/GenBank/DDBJ whole genome shotgun (WGS) entry which is preliminary data.</text>
</comment>
<feature type="compositionally biased region" description="Low complexity" evidence="3">
    <location>
        <begin position="694"/>
        <end position="704"/>
    </location>
</feature>
<evidence type="ECO:0000313" key="6">
    <source>
        <dbReference type="EMBL" id="KAF6369945.1"/>
    </source>
</evidence>
<dbReference type="GO" id="GO:0072659">
    <property type="term" value="P:protein localization to plasma membrane"/>
    <property type="evidence" value="ECO:0007669"/>
    <property type="project" value="TreeGrafter"/>
</dbReference>
<feature type="region of interest" description="Disordered" evidence="3">
    <location>
        <begin position="1006"/>
        <end position="1049"/>
    </location>
</feature>
<organism evidence="6 7">
    <name type="scientific">Myotis myotis</name>
    <name type="common">Greater mouse-eared bat</name>
    <name type="synonym">Vespertilio myotis</name>
    <dbReference type="NCBI Taxonomy" id="51298"/>
    <lineage>
        <taxon>Eukaryota</taxon>
        <taxon>Metazoa</taxon>
        <taxon>Chordata</taxon>
        <taxon>Craniata</taxon>
        <taxon>Vertebrata</taxon>
        <taxon>Euteleostomi</taxon>
        <taxon>Mammalia</taxon>
        <taxon>Eutheria</taxon>
        <taxon>Laurasiatheria</taxon>
        <taxon>Chiroptera</taxon>
        <taxon>Yangochiroptera</taxon>
        <taxon>Vespertilionidae</taxon>
        <taxon>Myotis</taxon>
    </lineage>
</organism>